<evidence type="ECO:0000313" key="2">
    <source>
        <dbReference type="Proteomes" id="UP000183613"/>
    </source>
</evidence>
<comment type="caution">
    <text evidence="1">The sequence shown here is derived from an EMBL/GenBank/DDBJ whole genome shotgun (WGS) entry which is preliminary data.</text>
</comment>
<protein>
    <submittedName>
        <fullName evidence="1">Uncharacterized protein</fullName>
    </submittedName>
</protein>
<gene>
    <name evidence="1" type="ORF">SAMN04489800_2218</name>
</gene>
<dbReference type="Proteomes" id="UP000183613">
    <property type="component" value="Unassembled WGS sequence"/>
</dbReference>
<accession>A0A0J6GHV3</accession>
<keyword evidence="2" id="KW-1185">Reference proteome</keyword>
<dbReference type="PATRIC" id="fig|882211.3.peg.841"/>
<reference evidence="1" key="1">
    <citation type="submission" date="2016-10" db="EMBL/GenBank/DDBJ databases">
        <authorList>
            <person name="Varghese N."/>
            <person name="Submissions S."/>
        </authorList>
    </citation>
    <scope>NUCLEOTIDE SEQUENCE [LARGE SCALE GENOMIC DNA]</scope>
    <source>
        <strain evidence="1">LMG 25555</strain>
    </source>
</reference>
<dbReference type="EMBL" id="FNUD01000002">
    <property type="protein sequence ID" value="SEE79816.1"/>
    <property type="molecule type" value="Genomic_DNA"/>
</dbReference>
<sequence>MPCAVFLFSWLLVAAEERSEAAIGCAAVAKPFSGDFQVHCDFRFREDFILGRSLAALLSGYKGIAGERPDP</sequence>
<organism evidence="1 2">
    <name type="scientific">Pseudomonas deceptionensis</name>
    <dbReference type="NCBI Taxonomy" id="882211"/>
    <lineage>
        <taxon>Bacteria</taxon>
        <taxon>Pseudomonadati</taxon>
        <taxon>Pseudomonadota</taxon>
        <taxon>Gammaproteobacteria</taxon>
        <taxon>Pseudomonadales</taxon>
        <taxon>Pseudomonadaceae</taxon>
        <taxon>Pseudomonas</taxon>
    </lineage>
</organism>
<proteinExistence type="predicted"/>
<name>A0A0J6GHV3_PSEDM</name>
<evidence type="ECO:0000313" key="1">
    <source>
        <dbReference type="EMBL" id="SEE79816.1"/>
    </source>
</evidence>
<dbReference type="AlphaFoldDB" id="A0A0J6GHV3"/>